<gene>
    <name evidence="9" type="primary">ssuC</name>
    <name evidence="9" type="ORF">LFUMFP_250052</name>
</gene>
<dbReference type="Gene3D" id="1.10.3720.10">
    <property type="entry name" value="MetI-like"/>
    <property type="match status" value="1"/>
</dbReference>
<dbReference type="AlphaFoldDB" id="A0A2N9DVL6"/>
<evidence type="ECO:0000256" key="1">
    <source>
        <dbReference type="ARBA" id="ARBA00004651"/>
    </source>
</evidence>
<evidence type="ECO:0000256" key="2">
    <source>
        <dbReference type="ARBA" id="ARBA00022448"/>
    </source>
</evidence>
<dbReference type="PANTHER" id="PTHR30151:SF38">
    <property type="entry name" value="ALIPHATIC SULFONATES TRANSPORT PERMEASE PROTEIN SSUC-RELATED"/>
    <property type="match status" value="1"/>
</dbReference>
<feature type="transmembrane region" description="Helical" evidence="7">
    <location>
        <begin position="106"/>
        <end position="122"/>
    </location>
</feature>
<comment type="similarity">
    <text evidence="7">Belongs to the binding-protein-dependent transport system permease family.</text>
</comment>
<dbReference type="InterPro" id="IPR000515">
    <property type="entry name" value="MetI-like"/>
</dbReference>
<evidence type="ECO:0000256" key="6">
    <source>
        <dbReference type="ARBA" id="ARBA00023136"/>
    </source>
</evidence>
<dbReference type="RefSeq" id="WP_106483251.1">
    <property type="nucleotide sequence ID" value="NZ_JAJJOH010000015.1"/>
</dbReference>
<protein>
    <submittedName>
        <fullName evidence="9">Aliphatic sulfonate ABC transporter (Permease)</fullName>
    </submittedName>
</protein>
<dbReference type="InterPro" id="IPR035906">
    <property type="entry name" value="MetI-like_sf"/>
</dbReference>
<dbReference type="GO" id="GO:0005886">
    <property type="term" value="C:plasma membrane"/>
    <property type="evidence" value="ECO:0007669"/>
    <property type="project" value="UniProtKB-SubCell"/>
</dbReference>
<dbReference type="GO" id="GO:0042918">
    <property type="term" value="P:alkanesulfonate transmembrane transport"/>
    <property type="evidence" value="ECO:0007669"/>
    <property type="project" value="UniProtKB-ARBA"/>
</dbReference>
<comment type="subcellular location">
    <subcellularLocation>
        <location evidence="1 7">Cell membrane</location>
        <topology evidence="1 7">Multi-pass membrane protein</topology>
    </subcellularLocation>
</comment>
<keyword evidence="3" id="KW-1003">Cell membrane</keyword>
<dbReference type="FunFam" id="1.10.3720.10:FF:000003">
    <property type="entry name" value="Aliphatic sulfonate ABC transporter permease"/>
    <property type="match status" value="1"/>
</dbReference>
<dbReference type="SUPFAM" id="SSF161098">
    <property type="entry name" value="MetI-like"/>
    <property type="match status" value="1"/>
</dbReference>
<evidence type="ECO:0000256" key="3">
    <source>
        <dbReference type="ARBA" id="ARBA00022475"/>
    </source>
</evidence>
<feature type="transmembrane region" description="Helical" evidence="7">
    <location>
        <begin position="168"/>
        <end position="198"/>
    </location>
</feature>
<evidence type="ECO:0000313" key="10">
    <source>
        <dbReference type="Proteomes" id="UP000238739"/>
    </source>
</evidence>
<name>A0A2N9DVL6_9LACO</name>
<dbReference type="CDD" id="cd06261">
    <property type="entry name" value="TM_PBP2"/>
    <property type="match status" value="1"/>
</dbReference>
<organism evidence="9 10">
    <name type="scientific">Latilactobacillus fuchuensis</name>
    <dbReference type="NCBI Taxonomy" id="164393"/>
    <lineage>
        <taxon>Bacteria</taxon>
        <taxon>Bacillati</taxon>
        <taxon>Bacillota</taxon>
        <taxon>Bacilli</taxon>
        <taxon>Lactobacillales</taxon>
        <taxon>Lactobacillaceae</taxon>
        <taxon>Latilactobacillus</taxon>
    </lineage>
</organism>
<feature type="domain" description="ABC transmembrane type-1" evidence="8">
    <location>
        <begin position="62"/>
        <end position="242"/>
    </location>
</feature>
<comment type="caution">
    <text evidence="9">The sequence shown here is derived from an EMBL/GenBank/DDBJ whole genome shotgun (WGS) entry which is preliminary data.</text>
</comment>
<feature type="transmembrane region" description="Helical" evidence="7">
    <location>
        <begin position="218"/>
        <end position="234"/>
    </location>
</feature>
<keyword evidence="10" id="KW-1185">Reference proteome</keyword>
<dbReference type="EMBL" id="OGVC01000018">
    <property type="protein sequence ID" value="SPC38550.1"/>
    <property type="molecule type" value="Genomic_DNA"/>
</dbReference>
<reference evidence="9" key="1">
    <citation type="submission" date="2018-01" db="EMBL/GenBank/DDBJ databases">
        <authorList>
            <person name="Chaillou S."/>
        </authorList>
    </citation>
    <scope>NUCLEOTIDE SEQUENCE [LARGE SCALE GENOMIC DNA]</scope>
    <source>
        <strain evidence="9">MFPC41A2801</strain>
    </source>
</reference>
<dbReference type="PROSITE" id="PS50928">
    <property type="entry name" value="ABC_TM1"/>
    <property type="match status" value="1"/>
</dbReference>
<sequence length="256" mass="28384">MQKFKTKLLNFCLPALLPVSLLLIWQVASQFNLISTKFFPAPSTIIKTAYTLVQGQELFKNVTISLYRATLGLGIGASLGLLLGLLTGLSHRANQLLDSTIQMIRNIPHLALLPLVIAWFGVGETSKIFLVAVGVFFPLYANTVHGIQSVDPELIEMGHVYQLSRWQLFTDIIFPSALPAILVGLRYALGIMWTTLIVAETIASDSGIGYMAMNAREFMQMDVILVSILIYALLGKISDLIAKFFENEANHWQINE</sequence>
<evidence type="ECO:0000256" key="7">
    <source>
        <dbReference type="RuleBase" id="RU363032"/>
    </source>
</evidence>
<keyword evidence="5 7" id="KW-1133">Transmembrane helix</keyword>
<dbReference type="Pfam" id="PF00528">
    <property type="entry name" value="BPD_transp_1"/>
    <property type="match status" value="1"/>
</dbReference>
<dbReference type="PANTHER" id="PTHR30151">
    <property type="entry name" value="ALKANE SULFONATE ABC TRANSPORTER-RELATED, MEMBRANE SUBUNIT"/>
    <property type="match status" value="1"/>
</dbReference>
<evidence type="ECO:0000256" key="4">
    <source>
        <dbReference type="ARBA" id="ARBA00022692"/>
    </source>
</evidence>
<keyword evidence="6 7" id="KW-0472">Membrane</keyword>
<evidence type="ECO:0000256" key="5">
    <source>
        <dbReference type="ARBA" id="ARBA00022989"/>
    </source>
</evidence>
<feature type="transmembrane region" description="Helical" evidence="7">
    <location>
        <begin position="66"/>
        <end position="86"/>
    </location>
</feature>
<keyword evidence="2 7" id="KW-0813">Transport</keyword>
<dbReference type="Proteomes" id="UP000238739">
    <property type="component" value="Unassembled WGS sequence"/>
</dbReference>
<proteinExistence type="inferred from homology"/>
<evidence type="ECO:0000259" key="8">
    <source>
        <dbReference type="PROSITE" id="PS50928"/>
    </source>
</evidence>
<evidence type="ECO:0000313" key="9">
    <source>
        <dbReference type="EMBL" id="SPC38550.1"/>
    </source>
</evidence>
<keyword evidence="4 7" id="KW-0812">Transmembrane</keyword>
<accession>A0A2N9DVL6</accession>